<organism evidence="1 2">
    <name type="scientific">Thalassospira lucentensis</name>
    <dbReference type="NCBI Taxonomy" id="168935"/>
    <lineage>
        <taxon>Bacteria</taxon>
        <taxon>Pseudomonadati</taxon>
        <taxon>Pseudomonadota</taxon>
        <taxon>Alphaproteobacteria</taxon>
        <taxon>Rhodospirillales</taxon>
        <taxon>Thalassospiraceae</taxon>
        <taxon>Thalassospira</taxon>
    </lineage>
</organism>
<sequence>MAKLLTRPCRSNVYSYPLPSGSCHGLYDLTFFGEGKYPDEKQRHETMMKATVAIRAGIAIWDIGWDRISVGKQDQSVDKDQFDAQHE</sequence>
<evidence type="ECO:0000313" key="1">
    <source>
        <dbReference type="EMBL" id="KZB61543.1"/>
    </source>
</evidence>
<accession>A0A154L152</accession>
<comment type="caution">
    <text evidence="1">The sequence shown here is derived from an EMBL/GenBank/DDBJ whole genome shotgun (WGS) entry which is preliminary data.</text>
</comment>
<protein>
    <submittedName>
        <fullName evidence="1">Uncharacterized protein</fullName>
    </submittedName>
</protein>
<gene>
    <name evidence="1" type="ORF">AUP42_06175</name>
</gene>
<proteinExistence type="predicted"/>
<dbReference type="EMBL" id="LPVY01000023">
    <property type="protein sequence ID" value="KZB61543.1"/>
    <property type="molecule type" value="Genomic_DNA"/>
</dbReference>
<dbReference type="RefSeq" id="WP_156484658.1">
    <property type="nucleotide sequence ID" value="NZ_LPVY01000023.1"/>
</dbReference>
<reference evidence="1 2" key="1">
    <citation type="submission" date="2015-12" db="EMBL/GenBank/DDBJ databases">
        <title>Genome sequence of Thalassospira lucentensis MCCC 1A02072.</title>
        <authorList>
            <person name="Lu L."/>
            <person name="Lai Q."/>
            <person name="Shao Z."/>
            <person name="Qian P."/>
        </authorList>
    </citation>
    <scope>NUCLEOTIDE SEQUENCE [LARGE SCALE GENOMIC DNA]</scope>
    <source>
        <strain evidence="1 2">MCCC 1A02072</strain>
    </source>
</reference>
<name>A0A154L152_9PROT</name>
<dbReference type="AlphaFoldDB" id="A0A154L152"/>
<dbReference type="Proteomes" id="UP000076335">
    <property type="component" value="Unassembled WGS sequence"/>
</dbReference>
<evidence type="ECO:0000313" key="2">
    <source>
        <dbReference type="Proteomes" id="UP000076335"/>
    </source>
</evidence>